<dbReference type="Gene3D" id="3.40.960.10">
    <property type="entry name" value="VSR Endonuclease"/>
    <property type="match status" value="1"/>
</dbReference>
<gene>
    <name evidence="1" type="ORF">HCR_23290</name>
</gene>
<dbReference type="SUPFAM" id="SSF52980">
    <property type="entry name" value="Restriction endonuclease-like"/>
    <property type="match status" value="1"/>
</dbReference>
<keyword evidence="1" id="KW-0614">Plasmid</keyword>
<reference evidence="1 2" key="1">
    <citation type="submission" date="2023-03" db="EMBL/GenBank/DDBJ databases">
        <title>Description of Hydrogenimonas sp. ISO32.</title>
        <authorList>
            <person name="Mino S."/>
            <person name="Fukazawa S."/>
            <person name="Sawabe T."/>
        </authorList>
    </citation>
    <scope>NUCLEOTIDE SEQUENCE [LARGE SCALE GENOMIC DNA]</scope>
    <source>
        <strain evidence="1 2">ISO32</strain>
        <plasmid evidence="1 2">pISO32_1</plasmid>
    </source>
</reference>
<evidence type="ECO:0000313" key="1">
    <source>
        <dbReference type="EMBL" id="BDY14016.1"/>
    </source>
</evidence>
<keyword evidence="2" id="KW-1185">Reference proteome</keyword>
<proteinExistence type="predicted"/>
<name>A0ABM8FNN9_9BACT</name>
<evidence type="ECO:0008006" key="3">
    <source>
        <dbReference type="Google" id="ProtNLM"/>
    </source>
</evidence>
<dbReference type="InterPro" id="IPR011335">
    <property type="entry name" value="Restrct_endonuc-II-like"/>
</dbReference>
<geneLocation type="plasmid" evidence="1 2">
    <name>pISO32_1</name>
</geneLocation>
<protein>
    <recommendedName>
        <fullName evidence="3">DNA mismatch endonuclease Vsr</fullName>
    </recommendedName>
</protein>
<organism evidence="1 2">
    <name type="scientific">Hydrogenimonas cancrithermarum</name>
    <dbReference type="NCBI Taxonomy" id="2993563"/>
    <lineage>
        <taxon>Bacteria</taxon>
        <taxon>Pseudomonadati</taxon>
        <taxon>Campylobacterota</taxon>
        <taxon>Epsilonproteobacteria</taxon>
        <taxon>Campylobacterales</taxon>
        <taxon>Hydrogenimonadaceae</taxon>
        <taxon>Hydrogenimonas</taxon>
    </lineage>
</organism>
<accession>A0ABM8FNN9</accession>
<dbReference type="Proteomes" id="UP001321445">
    <property type="component" value="Plasmid pISO32_1"/>
</dbReference>
<dbReference type="EMBL" id="AP027371">
    <property type="protein sequence ID" value="BDY14016.1"/>
    <property type="molecule type" value="Genomic_DNA"/>
</dbReference>
<evidence type="ECO:0000313" key="2">
    <source>
        <dbReference type="Proteomes" id="UP001321445"/>
    </source>
</evidence>
<sequence>MPKSRVEFWKEKFEANVARDRRNVEKLLERGWRVAIVWECASKTKNEETLSARLDDLVNWLKSGSGYFELP</sequence>